<dbReference type="Pfam" id="PF13407">
    <property type="entry name" value="Peripla_BP_4"/>
    <property type="match status" value="1"/>
</dbReference>
<feature type="domain" description="Periplasmic binding protein" evidence="3">
    <location>
        <begin position="1470"/>
        <end position="1702"/>
    </location>
</feature>
<feature type="compositionally biased region" description="Basic and acidic residues" evidence="2">
    <location>
        <begin position="2541"/>
        <end position="2550"/>
    </location>
</feature>
<feature type="region of interest" description="Disordered" evidence="2">
    <location>
        <begin position="2339"/>
        <end position="2365"/>
    </location>
</feature>
<feature type="region of interest" description="Disordered" evidence="2">
    <location>
        <begin position="1172"/>
        <end position="1211"/>
    </location>
</feature>
<dbReference type="NCBIfam" id="TIGR02637">
    <property type="entry name" value="RhaS"/>
    <property type="match status" value="1"/>
</dbReference>
<feature type="region of interest" description="Disordered" evidence="2">
    <location>
        <begin position="1"/>
        <end position="29"/>
    </location>
</feature>
<feature type="region of interest" description="Disordered" evidence="2">
    <location>
        <begin position="1225"/>
        <end position="1342"/>
    </location>
</feature>
<evidence type="ECO:0000256" key="1">
    <source>
        <dbReference type="ARBA" id="ARBA00004196"/>
    </source>
</evidence>
<feature type="compositionally biased region" description="Basic and acidic residues" evidence="2">
    <location>
        <begin position="2241"/>
        <end position="2257"/>
    </location>
</feature>
<feature type="compositionally biased region" description="Basic residues" evidence="2">
    <location>
        <begin position="2699"/>
        <end position="2727"/>
    </location>
</feature>
<feature type="compositionally biased region" description="Basic and acidic residues" evidence="2">
    <location>
        <begin position="2446"/>
        <end position="2458"/>
    </location>
</feature>
<feature type="compositionally biased region" description="Basic residues" evidence="2">
    <location>
        <begin position="2178"/>
        <end position="2203"/>
    </location>
</feature>
<organism evidence="4">
    <name type="scientific">Tanacetum cinerariifolium</name>
    <name type="common">Dalmatian daisy</name>
    <name type="synonym">Chrysanthemum cinerariifolium</name>
    <dbReference type="NCBI Taxonomy" id="118510"/>
    <lineage>
        <taxon>Eukaryota</taxon>
        <taxon>Viridiplantae</taxon>
        <taxon>Streptophyta</taxon>
        <taxon>Embryophyta</taxon>
        <taxon>Tracheophyta</taxon>
        <taxon>Spermatophyta</taxon>
        <taxon>Magnoliopsida</taxon>
        <taxon>eudicotyledons</taxon>
        <taxon>Gunneridae</taxon>
        <taxon>Pentapetalae</taxon>
        <taxon>asterids</taxon>
        <taxon>campanulids</taxon>
        <taxon>Asterales</taxon>
        <taxon>Asteraceae</taxon>
        <taxon>Asteroideae</taxon>
        <taxon>Anthemideae</taxon>
        <taxon>Anthemidinae</taxon>
        <taxon>Tanacetum</taxon>
    </lineage>
</organism>
<feature type="compositionally biased region" description="Basic residues" evidence="2">
    <location>
        <begin position="2734"/>
        <end position="2744"/>
    </location>
</feature>
<feature type="compositionally biased region" description="Low complexity" evidence="2">
    <location>
        <begin position="1708"/>
        <end position="1723"/>
    </location>
</feature>
<feature type="compositionally biased region" description="Basic residues" evidence="2">
    <location>
        <begin position="2065"/>
        <end position="2094"/>
    </location>
</feature>
<feature type="region of interest" description="Disordered" evidence="2">
    <location>
        <begin position="2403"/>
        <end position="2427"/>
    </location>
</feature>
<dbReference type="InterPro" id="IPR050555">
    <property type="entry name" value="Bact_Solute-Bind_Prot2"/>
</dbReference>
<comment type="subcellular location">
    <subcellularLocation>
        <location evidence="1">Cell envelope</location>
    </subcellularLocation>
</comment>
<evidence type="ECO:0000313" key="4">
    <source>
        <dbReference type="EMBL" id="GEU28680.1"/>
    </source>
</evidence>
<protein>
    <recommendedName>
        <fullName evidence="3">Periplasmic binding protein domain-containing protein</fullName>
    </recommendedName>
</protein>
<feature type="region of interest" description="Disordered" evidence="2">
    <location>
        <begin position="1969"/>
        <end position="2000"/>
    </location>
</feature>
<comment type="caution">
    <text evidence="4">The sequence shown here is derived from an EMBL/GenBank/DDBJ whole genome shotgun (WGS) entry which is preliminary data.</text>
</comment>
<feature type="region of interest" description="Disordered" evidence="2">
    <location>
        <begin position="2673"/>
        <end position="2769"/>
    </location>
</feature>
<dbReference type="InterPro" id="IPR028082">
    <property type="entry name" value="Peripla_BP_I"/>
</dbReference>
<name>A0A699GG92_TANCI</name>
<dbReference type="Gene3D" id="3.30.420.40">
    <property type="match status" value="1"/>
</dbReference>
<dbReference type="Gene3D" id="3.40.50.2300">
    <property type="match status" value="2"/>
</dbReference>
<feature type="compositionally biased region" description="Basic residues" evidence="2">
    <location>
        <begin position="1972"/>
        <end position="1989"/>
    </location>
</feature>
<feature type="compositionally biased region" description="Low complexity" evidence="2">
    <location>
        <begin position="2095"/>
        <end position="2105"/>
    </location>
</feature>
<feature type="region of interest" description="Disordered" evidence="2">
    <location>
        <begin position="1784"/>
        <end position="1923"/>
    </location>
</feature>
<feature type="compositionally biased region" description="Basic residues" evidence="2">
    <location>
        <begin position="1225"/>
        <end position="1250"/>
    </location>
</feature>
<gene>
    <name evidence="4" type="ORF">Tci_000658</name>
</gene>
<dbReference type="InterPro" id="IPR025997">
    <property type="entry name" value="SBP_2_dom"/>
</dbReference>
<evidence type="ECO:0000256" key="2">
    <source>
        <dbReference type="SAM" id="MobiDB-lite"/>
    </source>
</evidence>
<feature type="compositionally biased region" description="Basic residues" evidence="2">
    <location>
        <begin position="1812"/>
        <end position="1831"/>
    </location>
</feature>
<dbReference type="GO" id="GO:0015762">
    <property type="term" value="P:rhamnose transmembrane transport"/>
    <property type="evidence" value="ECO:0007669"/>
    <property type="project" value="InterPro"/>
</dbReference>
<feature type="region of interest" description="Disordered" evidence="2">
    <location>
        <begin position="2446"/>
        <end position="2503"/>
    </location>
</feature>
<feature type="compositionally biased region" description="Low complexity" evidence="2">
    <location>
        <begin position="1734"/>
        <end position="1758"/>
    </location>
</feature>
<accession>A0A699GG92</accession>
<feature type="compositionally biased region" description="Basic and acidic residues" evidence="2">
    <location>
        <begin position="1333"/>
        <end position="1342"/>
    </location>
</feature>
<feature type="region of interest" description="Disordered" evidence="2">
    <location>
        <begin position="1698"/>
        <end position="1758"/>
    </location>
</feature>
<proteinExistence type="predicted"/>
<evidence type="ECO:0000259" key="3">
    <source>
        <dbReference type="Pfam" id="PF13407"/>
    </source>
</evidence>
<feature type="region of interest" description="Disordered" evidence="2">
    <location>
        <begin position="2530"/>
        <end position="2550"/>
    </location>
</feature>
<dbReference type="PANTHER" id="PTHR30036:SF8">
    <property type="entry name" value="ABC-TYPE SUGAR TRANSPORT SYSTEM PERIPLASMIC COMPONENT-LIKE PROTEIN"/>
    <property type="match status" value="1"/>
</dbReference>
<feature type="region of interest" description="Disordered" evidence="2">
    <location>
        <begin position="2035"/>
        <end position="2304"/>
    </location>
</feature>
<feature type="compositionally biased region" description="Basic and acidic residues" evidence="2">
    <location>
        <begin position="1832"/>
        <end position="1859"/>
    </location>
</feature>
<sequence length="3202" mass="347714">MRRPPAGDGRARATRLAQPHGDGGHRLDDAAAAGAGLGRTRFGHLGAVAGCAIGRHRIDGAAVAQAGHGQDRRDVGAECVLERLRRVEHVGRFLELAQRGAVHQVGLHECALHFHRAVHQAFDRIGHVVRLVQHIGRIERRAFALGRIGQLVKYQEQLERIDAARIEVVVAILAVVEVETAQLAELRKTRHDHFDVGVGRVVAQIHQALGLVAQRLRAGKAGAPVGNGGGIERRFEQFMFDQQVPVGRQRRVDLARAFQVAFQRAAQVVLAGEVGAVAHPHRQRLGPERVTEFDAFDIVRHGLSAGGRADGRQAAVFVAVLLARLILEGVGVDGVEIQAVGLRLLAQGLRIRHLIPREVQRHTRRGARELMDHAAVVQLFEHVARLSAAGKTRKARAARAGAPAGQRDRELLRLRGQRLDVDAAARQDAGQRRVVLLQVGGELGVVVARVDVQDITSTLGRFGAGQEVHGFGDVLGQHAQFEHAAVAVERFDVVGLDLVGLGALLLPLAVPDARTADHGVRIDHVDADAVRRAFERNAAGQVDFGGFCGAVGRRAGGGDQAVLGCHEHHAAAQFLLLHDAERGAAGQEVALDQDVLVALPYLERGVFQRRRRGDAGVGDQQIHAAEAQRGGRQDRFHVFFAGDVGDDGAHAVLAGRFYEVGLGLLQRFRIDIGEHDARAFLQKLFGHGLADAAGAAGHQRDAARQAFRLGHALQFRFFQQPVFDVERFLFRQADVGVHAVRAAHHVDRIDVKLAGDARSGLVLGERQHAHAGNQVDDRIGVAHGRAVGALAALVVRAVVGAVLFQRIVQPRHQLLEVGIERIEIDHERTDLRAQEVVGARRAQCRQRLQVAAAHEFQHGRAVVEITELVFVAADFPAQERHQFRGQRGALLRRQRFDGLAAERRLFRVGRDPFLGALDDGQRGFVARLGGVAPGEQAVAFQDDPLQVGVRLRHFFELQTEVVAGTLPWQPTEFALEDFLRERLAAGAGGNRDQRIGVHVIDVLARDVRVQRRVDTGGARIEVERAVRQIRHHFIFQRQAAVAAFQRLEFAHVQGRETIELDAAQVTAGALHPQHFHLLAAERIVHHHLGRRIAAAEIGDAQIRTEQVGSIQQQLRFAHRCCSLVVPQGSNRGLLLGYIHCWSPSFNGISVSPARRTSNGQRAAVGRLAQRLARHRPPRHQLARRPQPAYPHPGRRRQPGTEKTQLHPHQRDLPAQYPVLRRAQARHCAPRGRHVQRGRDHHHQRRHHHLHDGRIPGRPSPQDPHQFLPDGRAPAGLQRKRDHCPRRQGLSRTERHPQPFRQRHHPAPLCCQDVHERVRPVPAGPHGSGPAFDPGRKAPDLAGRRTDRAGRQLQVCQEGGPDPVRPQSGQHRDHRYLRLRFGRAAARAVGRARGDRRAGSRARAAGRQSLQSAVRLPGGRHVPVGGIPLKRRKIVLAAVAAGLLTTIAGCGDKTANVAGGAAKADGEKIRIAMVVKSLGNGFFDAAHNGANDAAKELKNVDIIYTGPTTPSAEGQIEIINSLISQKVDAIVISANDPNALVPIAKKAMGRGIKVLSFDSGLAKEGRLMQLNPSNAELIGQKQIQMASDAIGGKGEIAILSASAQATNQNIWIGIMKETLARPEYAGMKLVATVYGDDQSDKSYREAVGLLRSNPNLKAIISPSTVGINAASKAVVDEKLVGKVYVTGLGLPSEMAGHVKSGAVREPRPSRAAASRPAAWAALPSTPTAKAPWPHRSCTTRGTSTSSPRSSEPEPYGYEYCPGPAADRDLQALCRHRRPEQCLAVGARRRSDGADRRERRRQIDAGQNPDRHLSSRRRHDRTGRSARKIRQRPGCHERGRDRRAPGNRDVRRIDGGREHLRGPPAMPRRVGPHRLEQDRGGSGKTVCAAGSIAAGARTGERPVRGAAPFRGDRPGPVAGCARGDPRRTHGVAVAARNPRVVSHRQAAARRRHGGDFHLAQIRRDLRSGRPLHGAARRPVHRRRRTGRHHRAGTGGADGGPYRQAGLPENRCHAGRSAAGSAQPLAPHRIRRRQFRAAARRDPGLLRPGGRGPLRSDAGAVWPEHQRARQRAHRRPTGVRHLRGRRHPAWHRLRARRPSAPGRAPHAAHPAEHHAAHPVQGGLLPARPQNRGDGDRPPFRRTAGAESGVPDAKRKRTFGRQPAEGRAGQMAGHQSQGDHPRRTHQGHRHRLQGRRAPVHRRTGRQRPVRDPGVVGAAGGHGPGRPHRGNAPGPHRTYIYAGRGHARDDPGDFHRGADRAGRFARAGVRHRRQPGQPAYRQHPADHAGAGADAGDRHPRHRPVGGVHPGAGGNDVGAAGLEIPGTAAAAGDVRRRGHRPCAWTDQRLPDRLPGPGAHRGHAGRHERVPRPGVRAVGRRVGVVAPDAGGLHRLSAVFPVRRHAPGVDRAGHHHRVLRQRGRRHTGRPVPRCDRQCAAGGQSVAILAKRADRCGDPRRCPDQRPRRQAGRPPDPAAACEQTPGHRERCVNPGTVMSTNDAEPAHDQSPLGKHAVPAVRGRVHCLRHLATALPRRVQPRGRHLQLQRKGADRPADGVADHLPRDRYFGVGHSGAGVGGHGPGPCQRRACRSAAADCDCHRHRVRLAQRHHGHALPPAGHRGHHRHRIAVPRAGQRGVGRQGLHRLPAADDRLGTGIFFRLHPARVRDPAGVRAGVCRVFARDDPGTPPHPPQHRHGLGAGSDHHGHPGRREHRGRRRHHRRRAAGRAHAGHRHLWPVAGQHPRHLHDHRGGRAAAGDHRPAPPAARPQGGQMSGQMRGEMIGNVAHADATIVLDIGKTNVKLVLLDADGAVLAERRSPNTILTGGPYPHHDTDRIWHWMLEGMREFSALAAVGAIVPVTHGATAALVDDDGLVLPVLDYEFEPPAGETAPYGTVRPDYQATYSPLLPAGLNLGRQLAWQAQAFPRAFATARHILMYPQYWAWRLSGVAASEVTSLGCHTDLWQPARQQFSALVERMGWNALFPPLQAAWAPLGVLKGELAAQTGLPATCRILCGIHDSNASLLRHLGRHAGQQQCAGPGRGLHPFHGRARIRRTGGTGRAAMHPRRPAAADRPGQHGAALLLAGRRAVCRTHRRDRGTVTRGHPAAVCAGHVVLRAGERLLPGAAGRRWRGGGGRQFYGQSVVCTAAGRPATATGHQQHGRYQRHDMRRLDAAPLGRCAGGAQHGGGTVGDARMAGVPGAVVAVVVMCN</sequence>
<feature type="region of interest" description="Disordered" evidence="2">
    <location>
        <begin position="3048"/>
        <end position="3067"/>
    </location>
</feature>
<dbReference type="InterPro" id="IPR043129">
    <property type="entry name" value="ATPase_NBD"/>
</dbReference>
<dbReference type="SUPFAM" id="SSF53822">
    <property type="entry name" value="Periplasmic binding protein-like I"/>
    <property type="match status" value="1"/>
</dbReference>
<dbReference type="GO" id="GO:0030246">
    <property type="term" value="F:carbohydrate binding"/>
    <property type="evidence" value="ECO:0007669"/>
    <property type="project" value="TreeGrafter"/>
</dbReference>
<dbReference type="EMBL" id="BKCJ010000013">
    <property type="protein sequence ID" value="GEU28680.1"/>
    <property type="molecule type" value="Genomic_DNA"/>
</dbReference>
<feature type="compositionally biased region" description="Basic residues" evidence="2">
    <location>
        <begin position="2405"/>
        <end position="2420"/>
    </location>
</feature>
<reference evidence="4" key="1">
    <citation type="journal article" date="2019" name="Sci. Rep.">
        <title>Draft genome of Tanacetum cinerariifolium, the natural source of mosquito coil.</title>
        <authorList>
            <person name="Yamashiro T."/>
            <person name="Shiraishi A."/>
            <person name="Satake H."/>
            <person name="Nakayama K."/>
        </authorList>
    </citation>
    <scope>NUCLEOTIDE SEQUENCE</scope>
</reference>
<feature type="compositionally biased region" description="Basic and acidic residues" evidence="2">
    <location>
        <begin position="1787"/>
        <end position="1811"/>
    </location>
</feature>
<dbReference type="InterPro" id="IPR013459">
    <property type="entry name" value="RhaS"/>
</dbReference>
<dbReference type="SUPFAM" id="SSF53067">
    <property type="entry name" value="Actin-like ATPase domain"/>
    <property type="match status" value="1"/>
</dbReference>
<feature type="compositionally biased region" description="Basic residues" evidence="2">
    <location>
        <begin position="1172"/>
        <end position="1182"/>
    </location>
</feature>
<dbReference type="PANTHER" id="PTHR30036">
    <property type="entry name" value="D-XYLOSE-BINDING PERIPLASMIC PROTEIN"/>
    <property type="match status" value="1"/>
</dbReference>